<feature type="non-terminal residue" evidence="5">
    <location>
        <position position="1"/>
    </location>
</feature>
<dbReference type="InterPro" id="IPR050671">
    <property type="entry name" value="CD300_family_receptors"/>
</dbReference>
<evidence type="ECO:0000313" key="5">
    <source>
        <dbReference type="EMBL" id="KFQ84555.1"/>
    </source>
</evidence>
<dbReference type="OrthoDB" id="8920197at2759"/>
<protein>
    <submittedName>
        <fullName evidence="5">CMRF35-like molecule 8</fullName>
    </submittedName>
</protein>
<sequence length="105" mass="11455">GGWAVTGPTQGTAEQGTSLAVSCGYEPGYELCPKYWCRPGFLWLCFTYIAQTNGSEVTVMQGRVSTGDKHTARSFMVTLRGVTPGDAGWYSCGVRFSLWHTMEAM</sequence>
<evidence type="ECO:0000313" key="6">
    <source>
        <dbReference type="Proteomes" id="UP000053700"/>
    </source>
</evidence>
<dbReference type="Proteomes" id="UP000053700">
    <property type="component" value="Unassembled WGS sequence"/>
</dbReference>
<feature type="non-terminal residue" evidence="5">
    <location>
        <position position="105"/>
    </location>
</feature>
<keyword evidence="3" id="KW-0472">Membrane</keyword>
<dbReference type="AlphaFoldDB" id="A0A091U3V0"/>
<evidence type="ECO:0000259" key="4">
    <source>
        <dbReference type="Pfam" id="PF07686"/>
    </source>
</evidence>
<dbReference type="GO" id="GO:0004888">
    <property type="term" value="F:transmembrane signaling receptor activity"/>
    <property type="evidence" value="ECO:0007669"/>
    <property type="project" value="TreeGrafter"/>
</dbReference>
<keyword evidence="2" id="KW-0812">Transmembrane</keyword>
<comment type="subcellular location">
    <subcellularLocation>
        <location evidence="1">Membrane</location>
    </subcellularLocation>
</comment>
<dbReference type="InterPro" id="IPR013106">
    <property type="entry name" value="Ig_V-set"/>
</dbReference>
<keyword evidence="6" id="KW-1185">Reference proteome</keyword>
<dbReference type="GO" id="GO:0005886">
    <property type="term" value="C:plasma membrane"/>
    <property type="evidence" value="ECO:0007669"/>
    <property type="project" value="TreeGrafter"/>
</dbReference>
<dbReference type="Gene3D" id="2.60.40.10">
    <property type="entry name" value="Immunoglobulins"/>
    <property type="match status" value="1"/>
</dbReference>
<gene>
    <name evidence="5" type="ORF">N337_07208</name>
</gene>
<organism evidence="5 6">
    <name type="scientific">Phoenicopterus ruber ruber</name>
    <dbReference type="NCBI Taxonomy" id="9218"/>
    <lineage>
        <taxon>Eukaryota</taxon>
        <taxon>Metazoa</taxon>
        <taxon>Chordata</taxon>
        <taxon>Craniata</taxon>
        <taxon>Vertebrata</taxon>
        <taxon>Euteleostomi</taxon>
        <taxon>Archelosauria</taxon>
        <taxon>Archosauria</taxon>
        <taxon>Dinosauria</taxon>
        <taxon>Saurischia</taxon>
        <taxon>Theropoda</taxon>
        <taxon>Coelurosauria</taxon>
        <taxon>Aves</taxon>
        <taxon>Neognathae</taxon>
        <taxon>Neoaves</taxon>
        <taxon>Mirandornithes</taxon>
        <taxon>Phoenicopteriformes</taxon>
        <taxon>Phoenicopteridae</taxon>
        <taxon>Phoenicopterus</taxon>
    </lineage>
</organism>
<name>A0A091U3V0_PHORB</name>
<evidence type="ECO:0000256" key="1">
    <source>
        <dbReference type="ARBA" id="ARBA00004370"/>
    </source>
</evidence>
<evidence type="ECO:0000256" key="3">
    <source>
        <dbReference type="ARBA" id="ARBA00023136"/>
    </source>
</evidence>
<accession>A0A091U3V0</accession>
<feature type="domain" description="Immunoglobulin V-set" evidence="4">
    <location>
        <begin position="7"/>
        <end position="95"/>
    </location>
</feature>
<dbReference type="EMBL" id="KK413002">
    <property type="protein sequence ID" value="KFQ84555.1"/>
    <property type="molecule type" value="Genomic_DNA"/>
</dbReference>
<dbReference type="Pfam" id="PF07686">
    <property type="entry name" value="V-set"/>
    <property type="match status" value="1"/>
</dbReference>
<evidence type="ECO:0000256" key="2">
    <source>
        <dbReference type="ARBA" id="ARBA00022692"/>
    </source>
</evidence>
<dbReference type="PANTHER" id="PTHR11860">
    <property type="entry name" value="POLYMERIC-IMMUNOGLOBULIN RECEPTOR"/>
    <property type="match status" value="1"/>
</dbReference>
<reference evidence="5 6" key="1">
    <citation type="submission" date="2014-04" db="EMBL/GenBank/DDBJ databases">
        <title>Genome evolution of avian class.</title>
        <authorList>
            <person name="Zhang G."/>
            <person name="Li C."/>
        </authorList>
    </citation>
    <scope>NUCLEOTIDE SEQUENCE [LARGE SCALE GENOMIC DNA]</scope>
    <source>
        <strain evidence="5">BGI_N337</strain>
    </source>
</reference>
<proteinExistence type="predicted"/>
<dbReference type="PANTHER" id="PTHR11860:SF87">
    <property type="entry name" value="CMRF35-LIKE MOLECULE 8"/>
    <property type="match status" value="1"/>
</dbReference>
<dbReference type="InterPro" id="IPR013783">
    <property type="entry name" value="Ig-like_fold"/>
</dbReference>
<dbReference type="InterPro" id="IPR036179">
    <property type="entry name" value="Ig-like_dom_sf"/>
</dbReference>
<dbReference type="SUPFAM" id="SSF48726">
    <property type="entry name" value="Immunoglobulin"/>
    <property type="match status" value="1"/>
</dbReference>